<accession>A0A554VBT0</accession>
<dbReference type="Proteomes" id="UP000318833">
    <property type="component" value="Unassembled WGS sequence"/>
</dbReference>
<dbReference type="OrthoDB" id="1448129at2"/>
<evidence type="ECO:0000313" key="3">
    <source>
        <dbReference type="Proteomes" id="UP000318833"/>
    </source>
</evidence>
<proteinExistence type="predicted"/>
<dbReference type="EMBL" id="VLNR01000092">
    <property type="protein sequence ID" value="TSE04001.1"/>
    <property type="molecule type" value="Genomic_DNA"/>
</dbReference>
<dbReference type="AlphaFoldDB" id="A0A554VBT0"/>
<feature type="transmembrane region" description="Helical" evidence="1">
    <location>
        <begin position="12"/>
        <end position="31"/>
    </location>
</feature>
<keyword evidence="1" id="KW-0472">Membrane</keyword>
<name>A0A554VBT0_9FLAO</name>
<evidence type="ECO:0000256" key="1">
    <source>
        <dbReference type="SAM" id="Phobius"/>
    </source>
</evidence>
<protein>
    <submittedName>
        <fullName evidence="2">Uncharacterized protein</fullName>
    </submittedName>
</protein>
<organism evidence="2 3">
    <name type="scientific">Aquimarina algiphila</name>
    <dbReference type="NCBI Taxonomy" id="2047982"/>
    <lineage>
        <taxon>Bacteria</taxon>
        <taxon>Pseudomonadati</taxon>
        <taxon>Bacteroidota</taxon>
        <taxon>Flavobacteriia</taxon>
        <taxon>Flavobacteriales</taxon>
        <taxon>Flavobacteriaceae</taxon>
        <taxon>Aquimarina</taxon>
    </lineage>
</organism>
<feature type="transmembrane region" description="Helical" evidence="1">
    <location>
        <begin position="68"/>
        <end position="88"/>
    </location>
</feature>
<keyword evidence="3" id="KW-1185">Reference proteome</keyword>
<dbReference type="RefSeq" id="WP_109438237.1">
    <property type="nucleotide sequence ID" value="NZ_CANMIK010000091.1"/>
</dbReference>
<gene>
    <name evidence="2" type="ORF">FOF46_27830</name>
</gene>
<keyword evidence="1" id="KW-0812">Transmembrane</keyword>
<evidence type="ECO:0000313" key="2">
    <source>
        <dbReference type="EMBL" id="TSE04001.1"/>
    </source>
</evidence>
<sequence length="156" mass="17368">MKEQTSWEKYIPWFLTIASSIVLIAIGFFLINNINWFKEGVFENKADLNLEYKVYAYQMHLSMIKRSVGLFSGFALMFLGIGVAFYSLKRQTTLNLEGAGITASLVTASPGIVAMILGAFLIISTIKSKDDFPNFEDSDKIGIKINGPEKSPGRVK</sequence>
<reference evidence="2 3" key="1">
    <citation type="submission" date="2019-07" db="EMBL/GenBank/DDBJ databases">
        <title>The draft genome sequence of Aquimarina algiphila M91.</title>
        <authorList>
            <person name="Meng X."/>
        </authorList>
    </citation>
    <scope>NUCLEOTIDE SEQUENCE [LARGE SCALE GENOMIC DNA]</scope>
    <source>
        <strain evidence="2 3">M91</strain>
    </source>
</reference>
<comment type="caution">
    <text evidence="2">The sequence shown here is derived from an EMBL/GenBank/DDBJ whole genome shotgun (WGS) entry which is preliminary data.</text>
</comment>
<keyword evidence="1" id="KW-1133">Transmembrane helix</keyword>
<feature type="transmembrane region" description="Helical" evidence="1">
    <location>
        <begin position="100"/>
        <end position="123"/>
    </location>
</feature>